<name>A0A375A952_9GAMM</name>
<dbReference type="Proteomes" id="UP000294820">
    <property type="component" value="Chromosome 1"/>
</dbReference>
<dbReference type="EMBL" id="LT615367">
    <property type="protein sequence ID" value="SLM64496.1"/>
    <property type="molecule type" value="Genomic_DNA"/>
</dbReference>
<reference evidence="1 3" key="1">
    <citation type="submission" date="2016-09" db="EMBL/GenBank/DDBJ databases">
        <authorList>
            <person name="Reverchon S."/>
            <person name="Nasser W."/>
            <person name="Leonard S."/>
            <person name="Brochier C."/>
            <person name="Duprey A."/>
        </authorList>
    </citation>
    <scope>NUCLEOTIDE SEQUENCE [LARGE SCALE GENOMIC DNA]</scope>
    <source>
        <strain evidence="1 3">174/2</strain>
    </source>
</reference>
<evidence type="ECO:0000313" key="2">
    <source>
        <dbReference type="EMBL" id="SLM64496.1"/>
    </source>
</evidence>
<accession>A0A375A952</accession>
<gene>
    <name evidence="1" type="ORF">DAQ1742_01700</name>
    <name evidence="2" type="ORF">DAQ1742_03702</name>
</gene>
<evidence type="ECO:0000313" key="3">
    <source>
        <dbReference type="Proteomes" id="UP000294820"/>
    </source>
</evidence>
<keyword evidence="3" id="KW-1185">Reference proteome</keyword>
<dbReference type="EMBL" id="LT615367">
    <property type="protein sequence ID" value="SLM62642.1"/>
    <property type="molecule type" value="Genomic_DNA"/>
</dbReference>
<evidence type="ECO:0000313" key="1">
    <source>
        <dbReference type="EMBL" id="SLM62642.1"/>
    </source>
</evidence>
<dbReference type="AlphaFoldDB" id="A0A375A952"/>
<organism evidence="1 3">
    <name type="scientific">Dickeya aquatica</name>
    <dbReference type="NCBI Taxonomy" id="1401087"/>
    <lineage>
        <taxon>Bacteria</taxon>
        <taxon>Pseudomonadati</taxon>
        <taxon>Pseudomonadota</taxon>
        <taxon>Gammaproteobacteria</taxon>
        <taxon>Enterobacterales</taxon>
        <taxon>Pectobacteriaceae</taxon>
        <taxon>Dickeya</taxon>
    </lineage>
</organism>
<dbReference type="KEGG" id="daq:DAQ1742_03702"/>
<sequence>MNLSTADEQKDGSCTVWSDEMKVVLHHLVDQGDAEGLIDTLGNSQNALETNT</sequence>
<dbReference type="KEGG" id="daq:DAQ1742_01700"/>
<proteinExistence type="predicted"/>
<protein>
    <submittedName>
        <fullName evidence="1">Uncharacterized protein</fullName>
    </submittedName>
</protein>